<keyword evidence="2" id="KW-1185">Reference proteome</keyword>
<sequence length="52" mass="5894">WCDGSEMGWLWLRQICEGGGGRCDSSDMEVMWGVWWRGADVEVLDRAPLMCG</sequence>
<comment type="caution">
    <text evidence="1">The sequence shown here is derived from an EMBL/GenBank/DDBJ whole genome shotgun (WGS) entry which is preliminary data.</text>
</comment>
<organism evidence="1 2">
    <name type="scientific">Trifolium medium</name>
    <dbReference type="NCBI Taxonomy" id="97028"/>
    <lineage>
        <taxon>Eukaryota</taxon>
        <taxon>Viridiplantae</taxon>
        <taxon>Streptophyta</taxon>
        <taxon>Embryophyta</taxon>
        <taxon>Tracheophyta</taxon>
        <taxon>Spermatophyta</taxon>
        <taxon>Magnoliopsida</taxon>
        <taxon>eudicotyledons</taxon>
        <taxon>Gunneridae</taxon>
        <taxon>Pentapetalae</taxon>
        <taxon>rosids</taxon>
        <taxon>fabids</taxon>
        <taxon>Fabales</taxon>
        <taxon>Fabaceae</taxon>
        <taxon>Papilionoideae</taxon>
        <taxon>50 kb inversion clade</taxon>
        <taxon>NPAAA clade</taxon>
        <taxon>Hologalegina</taxon>
        <taxon>IRL clade</taxon>
        <taxon>Trifolieae</taxon>
        <taxon>Trifolium</taxon>
    </lineage>
</organism>
<accession>A0A392TWH1</accession>
<protein>
    <submittedName>
        <fullName evidence="1">Uncharacterized protein</fullName>
    </submittedName>
</protein>
<reference evidence="1 2" key="1">
    <citation type="journal article" date="2018" name="Front. Plant Sci.">
        <title>Red Clover (Trifolium pratense) and Zigzag Clover (T. medium) - A Picture of Genomic Similarities and Differences.</title>
        <authorList>
            <person name="Dluhosova J."/>
            <person name="Istvanek J."/>
            <person name="Nedelnik J."/>
            <person name="Repkova J."/>
        </authorList>
    </citation>
    <scope>NUCLEOTIDE SEQUENCE [LARGE SCALE GENOMIC DNA]</scope>
    <source>
        <strain evidence="2">cv. 10/8</strain>
        <tissue evidence="1">Leaf</tissue>
    </source>
</reference>
<proteinExistence type="predicted"/>
<feature type="non-terminal residue" evidence="1">
    <location>
        <position position="1"/>
    </location>
</feature>
<dbReference type="AlphaFoldDB" id="A0A392TWH1"/>
<evidence type="ECO:0000313" key="1">
    <source>
        <dbReference type="EMBL" id="MCI65238.1"/>
    </source>
</evidence>
<dbReference type="EMBL" id="LXQA010672146">
    <property type="protein sequence ID" value="MCI65238.1"/>
    <property type="molecule type" value="Genomic_DNA"/>
</dbReference>
<dbReference type="Proteomes" id="UP000265520">
    <property type="component" value="Unassembled WGS sequence"/>
</dbReference>
<evidence type="ECO:0000313" key="2">
    <source>
        <dbReference type="Proteomes" id="UP000265520"/>
    </source>
</evidence>
<name>A0A392TWH1_9FABA</name>